<dbReference type="EMBL" id="VAHF01000010">
    <property type="protein sequence ID" value="TXG53222.1"/>
    <property type="molecule type" value="Genomic_DNA"/>
</dbReference>
<reference evidence="2" key="1">
    <citation type="journal article" date="2019" name="Gigascience">
        <title>De novo genome assembly of the endangered Acer yangbiense, a plant species with extremely small populations endemic to Yunnan Province, China.</title>
        <authorList>
            <person name="Yang J."/>
            <person name="Wariss H.M."/>
            <person name="Tao L."/>
            <person name="Zhang R."/>
            <person name="Yun Q."/>
            <person name="Hollingsworth P."/>
            <person name="Dao Z."/>
            <person name="Luo G."/>
            <person name="Guo H."/>
            <person name="Ma Y."/>
            <person name="Sun W."/>
        </authorList>
    </citation>
    <scope>NUCLEOTIDE SEQUENCE [LARGE SCALE GENOMIC DNA]</scope>
    <source>
        <strain evidence="2">cv. Malutang</strain>
    </source>
</reference>
<name>A0A5C7H9I8_9ROSI</name>
<protein>
    <submittedName>
        <fullName evidence="1">Uncharacterized protein</fullName>
    </submittedName>
</protein>
<dbReference type="Proteomes" id="UP000323000">
    <property type="component" value="Chromosome 10"/>
</dbReference>
<evidence type="ECO:0000313" key="1">
    <source>
        <dbReference type="EMBL" id="TXG53222.1"/>
    </source>
</evidence>
<dbReference type="AlphaFoldDB" id="A0A5C7H9I8"/>
<comment type="caution">
    <text evidence="1">The sequence shown here is derived from an EMBL/GenBank/DDBJ whole genome shotgun (WGS) entry which is preliminary data.</text>
</comment>
<organism evidence="1 2">
    <name type="scientific">Acer yangbiense</name>
    <dbReference type="NCBI Taxonomy" id="1000413"/>
    <lineage>
        <taxon>Eukaryota</taxon>
        <taxon>Viridiplantae</taxon>
        <taxon>Streptophyta</taxon>
        <taxon>Embryophyta</taxon>
        <taxon>Tracheophyta</taxon>
        <taxon>Spermatophyta</taxon>
        <taxon>Magnoliopsida</taxon>
        <taxon>eudicotyledons</taxon>
        <taxon>Gunneridae</taxon>
        <taxon>Pentapetalae</taxon>
        <taxon>rosids</taxon>
        <taxon>malvids</taxon>
        <taxon>Sapindales</taxon>
        <taxon>Sapindaceae</taxon>
        <taxon>Hippocastanoideae</taxon>
        <taxon>Acereae</taxon>
        <taxon>Acer</taxon>
    </lineage>
</organism>
<proteinExistence type="predicted"/>
<sequence length="86" mass="9807">MGINFDQSYIMQESHFRIQDKKTVKKEHSDWTRNTVHVAIVVHPAEGTTSPYPQPDAEEILSLSTCIIFSCKSQCKMKIRLKLKGG</sequence>
<evidence type="ECO:0000313" key="2">
    <source>
        <dbReference type="Proteomes" id="UP000323000"/>
    </source>
</evidence>
<keyword evidence="2" id="KW-1185">Reference proteome</keyword>
<dbReference type="OrthoDB" id="2121828at2759"/>
<gene>
    <name evidence="1" type="ORF">EZV62_022391</name>
</gene>
<accession>A0A5C7H9I8</accession>